<keyword evidence="2" id="KW-0812">Transmembrane</keyword>
<dbReference type="Proteomes" id="UP001623330">
    <property type="component" value="Unassembled WGS sequence"/>
</dbReference>
<name>A0ABR4NY27_9SACH</name>
<accession>A0ABR4NY27</accession>
<feature type="compositionally biased region" description="Gly residues" evidence="1">
    <location>
        <begin position="189"/>
        <end position="198"/>
    </location>
</feature>
<sequence>MINSQVSNIIIMLVMMQVSRRIDMEDPTNILYIRIAYCTSMVLSFLIYQYARSKIVAKNDLTTMKYVEPTSPFSGEALEKNQKEKFNVTTVKDYDLKEIDGAIKSIYTGVMMMGFMHFYMGYVNPLFMQSISPIKSALEHNEVKIHVFNKPATGDLKRPFKAASLFGGFGQQPAAQEDKKSIEKAERAGNGGVGVKAE</sequence>
<gene>
    <name evidence="3" type="ORF">RNJ44_03836</name>
</gene>
<keyword evidence="4" id="KW-1185">Reference proteome</keyword>
<feature type="transmembrane region" description="Helical" evidence="2">
    <location>
        <begin position="30"/>
        <end position="51"/>
    </location>
</feature>
<reference evidence="3 4" key="1">
    <citation type="submission" date="2024-05" db="EMBL/GenBank/DDBJ databases">
        <title>Long read based assembly of the Candida bracarensis genome reveals expanded adhesin content.</title>
        <authorList>
            <person name="Marcet-Houben M."/>
            <person name="Ksiezopolska E."/>
            <person name="Gabaldon T."/>
        </authorList>
    </citation>
    <scope>NUCLEOTIDE SEQUENCE [LARGE SCALE GENOMIC DNA]</scope>
    <source>
        <strain evidence="3 4">CBM6</strain>
    </source>
</reference>
<dbReference type="PIRSF" id="PIRSF008756">
    <property type="entry name" value="P_tr_PHO88"/>
    <property type="match status" value="1"/>
</dbReference>
<protein>
    <submittedName>
        <fullName evidence="3">SRP-independent targeting protein 3</fullName>
    </submittedName>
</protein>
<evidence type="ECO:0000313" key="3">
    <source>
        <dbReference type="EMBL" id="KAL3233796.1"/>
    </source>
</evidence>
<keyword evidence="2" id="KW-0472">Membrane</keyword>
<keyword evidence="2" id="KW-1133">Transmembrane helix</keyword>
<comment type="caution">
    <text evidence="3">The sequence shown here is derived from an EMBL/GenBank/DDBJ whole genome shotgun (WGS) entry which is preliminary data.</text>
</comment>
<dbReference type="PANTHER" id="PTHR28112:SF1">
    <property type="entry name" value="SRP-INDEPENDENT TARGETING PROTEIN 3"/>
    <property type="match status" value="1"/>
</dbReference>
<dbReference type="PANTHER" id="PTHR28112">
    <property type="entry name" value="SRP-INDEPENDENT TARGETING PROTEIN 3"/>
    <property type="match status" value="1"/>
</dbReference>
<dbReference type="InterPro" id="IPR012098">
    <property type="entry name" value="SND3_fun"/>
</dbReference>
<dbReference type="Pfam" id="PF10032">
    <property type="entry name" value="Pho88"/>
    <property type="match status" value="1"/>
</dbReference>
<evidence type="ECO:0000256" key="1">
    <source>
        <dbReference type="SAM" id="MobiDB-lite"/>
    </source>
</evidence>
<dbReference type="EMBL" id="JBEVYD010000004">
    <property type="protein sequence ID" value="KAL3233796.1"/>
    <property type="molecule type" value="Genomic_DNA"/>
</dbReference>
<feature type="region of interest" description="Disordered" evidence="1">
    <location>
        <begin position="171"/>
        <end position="198"/>
    </location>
</feature>
<evidence type="ECO:0000313" key="4">
    <source>
        <dbReference type="Proteomes" id="UP001623330"/>
    </source>
</evidence>
<feature type="compositionally biased region" description="Basic and acidic residues" evidence="1">
    <location>
        <begin position="176"/>
        <end position="187"/>
    </location>
</feature>
<feature type="transmembrane region" description="Helical" evidence="2">
    <location>
        <begin position="106"/>
        <end position="127"/>
    </location>
</feature>
<evidence type="ECO:0000256" key="2">
    <source>
        <dbReference type="SAM" id="Phobius"/>
    </source>
</evidence>
<organism evidence="3 4">
    <name type="scientific">Nakaseomyces bracarensis</name>
    <dbReference type="NCBI Taxonomy" id="273131"/>
    <lineage>
        <taxon>Eukaryota</taxon>
        <taxon>Fungi</taxon>
        <taxon>Dikarya</taxon>
        <taxon>Ascomycota</taxon>
        <taxon>Saccharomycotina</taxon>
        <taxon>Saccharomycetes</taxon>
        <taxon>Saccharomycetales</taxon>
        <taxon>Saccharomycetaceae</taxon>
        <taxon>Nakaseomyces</taxon>
    </lineage>
</organism>
<proteinExistence type="predicted"/>